<dbReference type="EMBL" id="JEMB01001492">
    <property type="protein sequence ID" value="KYF86904.1"/>
    <property type="molecule type" value="Genomic_DNA"/>
</dbReference>
<feature type="transmembrane region" description="Helical" evidence="5">
    <location>
        <begin position="7"/>
        <end position="27"/>
    </location>
</feature>
<feature type="transmembrane region" description="Helical" evidence="5">
    <location>
        <begin position="98"/>
        <end position="116"/>
    </location>
</feature>
<proteinExistence type="predicted"/>
<organism evidence="6 7">
    <name type="scientific">Sorangium cellulosum</name>
    <name type="common">Polyangium cellulosum</name>
    <dbReference type="NCBI Taxonomy" id="56"/>
    <lineage>
        <taxon>Bacteria</taxon>
        <taxon>Pseudomonadati</taxon>
        <taxon>Myxococcota</taxon>
        <taxon>Polyangia</taxon>
        <taxon>Polyangiales</taxon>
        <taxon>Polyangiaceae</taxon>
        <taxon>Sorangium</taxon>
    </lineage>
</organism>
<dbReference type="PIRSF" id="PIRSF030066">
    <property type="entry name" value="UCP030066"/>
    <property type="match status" value="1"/>
</dbReference>
<evidence type="ECO:0000313" key="6">
    <source>
        <dbReference type="EMBL" id="KYF86904.1"/>
    </source>
</evidence>
<accession>A0A150S358</accession>
<name>A0A150S358_SORCE</name>
<sequence>MELTARSIGYWVTTGIVVFAMTSGGIAELAQRPETIDGMRHLGYPAYFVMILGVWKLLGSLALLAPGFPRVKEWAYAGIVFNMTGAAVSHLVCRSPAWHVPVTLGFAALAVASWALRPASRTLGRPWIAALPGRPAGVM</sequence>
<dbReference type="InterPro" id="IPR016944">
    <property type="entry name" value="UCP030066"/>
</dbReference>
<feature type="transmembrane region" description="Helical" evidence="5">
    <location>
        <begin position="74"/>
        <end position="92"/>
    </location>
</feature>
<evidence type="ECO:0000256" key="3">
    <source>
        <dbReference type="ARBA" id="ARBA00022989"/>
    </source>
</evidence>
<protein>
    <recommendedName>
        <fullName evidence="8">DoxX-like family protein</fullName>
    </recommendedName>
</protein>
<reference evidence="6 7" key="1">
    <citation type="submission" date="2014-02" db="EMBL/GenBank/DDBJ databases">
        <title>The small core and large imbalanced accessory genome model reveals a collaborative survival strategy of Sorangium cellulosum strains in nature.</title>
        <authorList>
            <person name="Han K."/>
            <person name="Peng R."/>
            <person name="Blom J."/>
            <person name="Li Y.-Z."/>
        </authorList>
    </citation>
    <scope>NUCLEOTIDE SEQUENCE [LARGE SCALE GENOMIC DNA]</scope>
    <source>
        <strain evidence="6 7">So0011-07</strain>
    </source>
</reference>
<gene>
    <name evidence="6" type="ORF">BE17_25885</name>
</gene>
<comment type="caution">
    <text evidence="6">The sequence shown here is derived from an EMBL/GenBank/DDBJ whole genome shotgun (WGS) entry which is preliminary data.</text>
</comment>
<keyword evidence="2 5" id="KW-0812">Transmembrane</keyword>
<evidence type="ECO:0000256" key="1">
    <source>
        <dbReference type="ARBA" id="ARBA00004141"/>
    </source>
</evidence>
<evidence type="ECO:0008006" key="8">
    <source>
        <dbReference type="Google" id="ProtNLM"/>
    </source>
</evidence>
<dbReference type="InterPro" id="IPR032808">
    <property type="entry name" value="DoxX"/>
</dbReference>
<dbReference type="Pfam" id="PF13564">
    <property type="entry name" value="DoxX_2"/>
    <property type="match status" value="1"/>
</dbReference>
<dbReference type="Proteomes" id="UP000075635">
    <property type="component" value="Unassembled WGS sequence"/>
</dbReference>
<keyword evidence="3 5" id="KW-1133">Transmembrane helix</keyword>
<comment type="subcellular location">
    <subcellularLocation>
        <location evidence="1">Membrane</location>
        <topology evidence="1">Multi-pass membrane protein</topology>
    </subcellularLocation>
</comment>
<evidence type="ECO:0000256" key="5">
    <source>
        <dbReference type="SAM" id="Phobius"/>
    </source>
</evidence>
<dbReference type="AlphaFoldDB" id="A0A150S358"/>
<evidence type="ECO:0000256" key="2">
    <source>
        <dbReference type="ARBA" id="ARBA00022692"/>
    </source>
</evidence>
<keyword evidence="4 5" id="KW-0472">Membrane</keyword>
<dbReference type="GO" id="GO:0016020">
    <property type="term" value="C:membrane"/>
    <property type="evidence" value="ECO:0007669"/>
    <property type="project" value="UniProtKB-SubCell"/>
</dbReference>
<evidence type="ECO:0000313" key="7">
    <source>
        <dbReference type="Proteomes" id="UP000075635"/>
    </source>
</evidence>
<feature type="transmembrane region" description="Helical" evidence="5">
    <location>
        <begin position="47"/>
        <end position="67"/>
    </location>
</feature>
<evidence type="ECO:0000256" key="4">
    <source>
        <dbReference type="ARBA" id="ARBA00023136"/>
    </source>
</evidence>